<dbReference type="InterPro" id="IPR015413">
    <property type="entry name" value="Methionyl/Leucyl_tRNA_Synth"/>
</dbReference>
<keyword evidence="13" id="KW-0175">Coiled coil</keyword>
<accession>F2UFZ4</accession>
<evidence type="ECO:0000256" key="11">
    <source>
        <dbReference type="ARBA" id="ARBA00047364"/>
    </source>
</evidence>
<dbReference type="InterPro" id="IPR014729">
    <property type="entry name" value="Rossmann-like_a/b/a_fold"/>
</dbReference>
<keyword evidence="8 12" id="KW-0648">Protein biosynthesis</keyword>
<feature type="coiled-coil region" evidence="13">
    <location>
        <begin position="456"/>
        <end position="490"/>
    </location>
</feature>
<dbReference type="InterPro" id="IPR029038">
    <property type="entry name" value="MetRS_Zn"/>
</dbReference>
<dbReference type="OrthoDB" id="5844513at2759"/>
<dbReference type="SUPFAM" id="SSF57770">
    <property type="entry name" value="Methionyl-tRNA synthetase (MetRS), Zn-domain"/>
    <property type="match status" value="1"/>
</dbReference>
<dbReference type="Proteomes" id="UP000007799">
    <property type="component" value="Unassembled WGS sequence"/>
</dbReference>
<dbReference type="Pfam" id="PF09334">
    <property type="entry name" value="tRNA-synt_1g"/>
    <property type="match status" value="1"/>
</dbReference>
<dbReference type="InParanoid" id="F2UFZ4"/>
<keyword evidence="9 12" id="KW-0030">Aminoacyl-tRNA synthetase</keyword>
<evidence type="ECO:0000313" key="15">
    <source>
        <dbReference type="EMBL" id="EGD75422.1"/>
    </source>
</evidence>
<reference evidence="15" key="1">
    <citation type="submission" date="2009-08" db="EMBL/GenBank/DDBJ databases">
        <title>Annotation of Salpingoeca rosetta.</title>
        <authorList>
            <consortium name="The Broad Institute Genome Sequencing Platform"/>
            <person name="Russ C."/>
            <person name="Cuomo C."/>
            <person name="Burger G."/>
            <person name="Gray M.W."/>
            <person name="Holland P.W.H."/>
            <person name="King N."/>
            <person name="Lang F.B.F."/>
            <person name="Roger A.J."/>
            <person name="Ruiz-Trillo I."/>
            <person name="Young S.K."/>
            <person name="Zeng Q."/>
            <person name="Gargeya S."/>
            <person name="Alvarado L."/>
            <person name="Berlin A."/>
            <person name="Chapman S.B."/>
            <person name="Chen Z."/>
            <person name="Freedman E."/>
            <person name="Gellesch M."/>
            <person name="Goldberg J."/>
            <person name="Griggs A."/>
            <person name="Gujja S."/>
            <person name="Heilman E."/>
            <person name="Heiman D."/>
            <person name="Howarth C."/>
            <person name="Mehta T."/>
            <person name="Neiman D."/>
            <person name="Pearson M."/>
            <person name="Roberts A."/>
            <person name="Saif S."/>
            <person name="Shea T."/>
            <person name="Shenoy N."/>
            <person name="Sisk P."/>
            <person name="Stolte C."/>
            <person name="Sykes S."/>
            <person name="White J."/>
            <person name="Yandava C."/>
            <person name="Haas B."/>
            <person name="Nusbaum C."/>
            <person name="Birren B."/>
        </authorList>
    </citation>
    <scope>NUCLEOTIDE SEQUENCE [LARGE SCALE GENOMIC DNA]</scope>
    <source>
        <strain evidence="15">ATCC 50818</strain>
    </source>
</reference>
<dbReference type="GO" id="GO:0005829">
    <property type="term" value="C:cytosol"/>
    <property type="evidence" value="ECO:0007669"/>
    <property type="project" value="TreeGrafter"/>
</dbReference>
<protein>
    <recommendedName>
        <fullName evidence="3">methionine--tRNA ligase</fullName>
        <ecNumber evidence="3">6.1.1.10</ecNumber>
    </recommendedName>
    <alternativeName>
        <fullName evidence="10">Methionyl-tRNA synthetase</fullName>
    </alternativeName>
</protein>
<dbReference type="eggNOG" id="KOG1247">
    <property type="taxonomic scope" value="Eukaryota"/>
</dbReference>
<evidence type="ECO:0000256" key="10">
    <source>
        <dbReference type="ARBA" id="ARBA00030904"/>
    </source>
</evidence>
<evidence type="ECO:0000256" key="7">
    <source>
        <dbReference type="ARBA" id="ARBA00022840"/>
    </source>
</evidence>
<evidence type="ECO:0000256" key="8">
    <source>
        <dbReference type="ARBA" id="ARBA00022917"/>
    </source>
</evidence>
<keyword evidence="16" id="KW-1185">Reference proteome</keyword>
<keyword evidence="5 12" id="KW-0436">Ligase</keyword>
<evidence type="ECO:0000256" key="5">
    <source>
        <dbReference type="ARBA" id="ARBA00022598"/>
    </source>
</evidence>
<dbReference type="EMBL" id="GL832972">
    <property type="protein sequence ID" value="EGD75422.1"/>
    <property type="molecule type" value="Genomic_DNA"/>
</dbReference>
<dbReference type="CDD" id="cd00814">
    <property type="entry name" value="MetRS_core"/>
    <property type="match status" value="1"/>
</dbReference>
<evidence type="ECO:0000256" key="4">
    <source>
        <dbReference type="ARBA" id="ARBA00022490"/>
    </source>
</evidence>
<dbReference type="KEGG" id="sre:PTSG_06498"/>
<dbReference type="Gene3D" id="3.40.50.620">
    <property type="entry name" value="HUPs"/>
    <property type="match status" value="1"/>
</dbReference>
<feature type="domain" description="Methionyl/Leucyl tRNA synthetase" evidence="14">
    <location>
        <begin position="17"/>
        <end position="411"/>
    </location>
</feature>
<dbReference type="Gene3D" id="1.10.730.10">
    <property type="entry name" value="Isoleucyl-tRNA Synthetase, Domain 1"/>
    <property type="match status" value="1"/>
</dbReference>
<proteinExistence type="inferred from homology"/>
<dbReference type="NCBIfam" id="TIGR00398">
    <property type="entry name" value="metG"/>
    <property type="match status" value="1"/>
</dbReference>
<dbReference type="FunFam" id="2.20.28.20:FF:000001">
    <property type="entry name" value="Methionine--tRNA ligase"/>
    <property type="match status" value="1"/>
</dbReference>
<evidence type="ECO:0000256" key="1">
    <source>
        <dbReference type="ARBA" id="ARBA00004496"/>
    </source>
</evidence>
<evidence type="ECO:0000256" key="6">
    <source>
        <dbReference type="ARBA" id="ARBA00022741"/>
    </source>
</evidence>
<dbReference type="Gene3D" id="2.20.28.20">
    <property type="entry name" value="Methionyl-tRNA synthetase, Zn-domain"/>
    <property type="match status" value="1"/>
</dbReference>
<dbReference type="SUPFAM" id="SSF47323">
    <property type="entry name" value="Anticodon-binding domain of a subclass of class I aminoacyl-tRNA synthetases"/>
    <property type="match status" value="1"/>
</dbReference>
<comment type="similarity">
    <text evidence="2 12">Belongs to the class-I aminoacyl-tRNA synthetase family.</text>
</comment>
<dbReference type="GO" id="GO:0004825">
    <property type="term" value="F:methionine-tRNA ligase activity"/>
    <property type="evidence" value="ECO:0007669"/>
    <property type="project" value="UniProtKB-EC"/>
</dbReference>
<dbReference type="GO" id="GO:0006431">
    <property type="term" value="P:methionyl-tRNA aminoacylation"/>
    <property type="evidence" value="ECO:0007669"/>
    <property type="project" value="InterPro"/>
</dbReference>
<evidence type="ECO:0000256" key="3">
    <source>
        <dbReference type="ARBA" id="ARBA00012838"/>
    </source>
</evidence>
<evidence type="ECO:0000256" key="13">
    <source>
        <dbReference type="SAM" id="Coils"/>
    </source>
</evidence>
<evidence type="ECO:0000259" key="14">
    <source>
        <dbReference type="Pfam" id="PF09334"/>
    </source>
</evidence>
<keyword evidence="4" id="KW-0963">Cytoplasm</keyword>
<dbReference type="PANTHER" id="PTHR45765">
    <property type="entry name" value="METHIONINE--TRNA LIGASE"/>
    <property type="match status" value="1"/>
</dbReference>
<dbReference type="EC" id="6.1.1.10" evidence="3"/>
<organism evidence="16">
    <name type="scientific">Salpingoeca rosetta (strain ATCC 50818 / BSB-021)</name>
    <dbReference type="NCBI Taxonomy" id="946362"/>
    <lineage>
        <taxon>Eukaryota</taxon>
        <taxon>Choanoflagellata</taxon>
        <taxon>Craspedida</taxon>
        <taxon>Salpingoecidae</taxon>
        <taxon>Salpingoeca</taxon>
    </lineage>
</organism>
<dbReference type="STRING" id="946362.F2UFZ4"/>
<dbReference type="GO" id="GO:0005524">
    <property type="term" value="F:ATP binding"/>
    <property type="evidence" value="ECO:0007669"/>
    <property type="project" value="UniProtKB-KW"/>
</dbReference>
<dbReference type="InterPro" id="IPR014758">
    <property type="entry name" value="Met-tRNA_synth"/>
</dbReference>
<dbReference type="PANTHER" id="PTHR45765:SF1">
    <property type="entry name" value="METHIONINE--TRNA LIGASE, CYTOPLASMIC"/>
    <property type="match status" value="1"/>
</dbReference>
<dbReference type="AlphaFoldDB" id="F2UFZ4"/>
<dbReference type="FunCoup" id="F2UFZ4">
    <property type="interactions" value="1537"/>
</dbReference>
<evidence type="ECO:0000313" key="16">
    <source>
        <dbReference type="Proteomes" id="UP000007799"/>
    </source>
</evidence>
<evidence type="ECO:0000256" key="2">
    <source>
        <dbReference type="ARBA" id="ARBA00005594"/>
    </source>
</evidence>
<evidence type="ECO:0000256" key="9">
    <source>
        <dbReference type="ARBA" id="ARBA00023146"/>
    </source>
</evidence>
<dbReference type="GeneID" id="16072439"/>
<dbReference type="InterPro" id="IPR009080">
    <property type="entry name" value="tRNAsynth_Ia_anticodon-bd"/>
</dbReference>
<gene>
    <name evidence="15" type="ORF">PTSG_06498</name>
</gene>
<dbReference type="RefSeq" id="XP_004991879.1">
    <property type="nucleotide sequence ID" value="XM_004991822.1"/>
</dbReference>
<dbReference type="SUPFAM" id="SSF52374">
    <property type="entry name" value="Nucleotidylyl transferase"/>
    <property type="match status" value="1"/>
</dbReference>
<comment type="subcellular location">
    <subcellularLocation>
        <location evidence="1">Cytoplasm</location>
    </subcellularLocation>
</comment>
<dbReference type="OMA" id="VIWPCIL"/>
<name>F2UFZ4_SALR5</name>
<sequence length="494" mass="56616">MSAPKQPILPIKGKRNILITSALPYVNNVPHLGNIIGCVLSADVFARFCRLRDYNTLFICGTDEYGTATETKAIAEGLEPKQICDKYHAIHKEVYDWFNISFDYFGRTSTEKQTEVTQEIFWACHKNGFITQKDEEQWYCESCDSFLADRFVEGTCPDCGYTDARGDQCDECGHPLHAHQLKDPRCKYRKDCGKTPQLRTSTHLYLCLDKLQPEMQAYFAQAVEKGVWSANAQDITQSWFDRGLEPRAITRDLKWGTPVPLEGFTDKVFYVWFDATIGYISITANYTDEWQQWWRNPDDVQLYQFMAKDNVLFHSIIFPSSLIGTRETWTKVNHLSATEYLNYEDRQFSKSRGVGVFGNNAQESGIPADVYRFYLLYIRPETADTHFDWADLIAKHNNELLNNLGNFVHRALTFSAKFFDSKMTQVVLTDEDKESIAAINEEVGQQAKALRDLRVANASEEDCAPAETKLAELKEQLASLKLKIEEEEKAEGDN</sequence>
<keyword evidence="6 12" id="KW-0547">Nucleotide-binding</keyword>
<evidence type="ECO:0000256" key="12">
    <source>
        <dbReference type="RuleBase" id="RU363039"/>
    </source>
</evidence>
<dbReference type="InterPro" id="IPR001412">
    <property type="entry name" value="aa-tRNA-synth_I_CS"/>
</dbReference>
<dbReference type="InterPro" id="IPR023458">
    <property type="entry name" value="Met-tRNA_ligase_1"/>
</dbReference>
<comment type="catalytic activity">
    <reaction evidence="11">
        <text>tRNA(Met) + L-methionine + ATP = L-methionyl-tRNA(Met) + AMP + diphosphate</text>
        <dbReference type="Rhea" id="RHEA:13481"/>
        <dbReference type="Rhea" id="RHEA-COMP:9667"/>
        <dbReference type="Rhea" id="RHEA-COMP:9698"/>
        <dbReference type="ChEBI" id="CHEBI:30616"/>
        <dbReference type="ChEBI" id="CHEBI:33019"/>
        <dbReference type="ChEBI" id="CHEBI:57844"/>
        <dbReference type="ChEBI" id="CHEBI:78442"/>
        <dbReference type="ChEBI" id="CHEBI:78530"/>
        <dbReference type="ChEBI" id="CHEBI:456215"/>
        <dbReference type="EC" id="6.1.1.10"/>
    </reaction>
</comment>
<dbReference type="PROSITE" id="PS00178">
    <property type="entry name" value="AA_TRNA_LIGASE_I"/>
    <property type="match status" value="1"/>
</dbReference>
<keyword evidence="7 12" id="KW-0067">ATP-binding</keyword>
<dbReference type="InterPro" id="IPR033911">
    <property type="entry name" value="MetRS_core"/>
</dbReference>
<dbReference type="GO" id="GO:0017101">
    <property type="term" value="C:aminoacyl-tRNA synthetase multienzyme complex"/>
    <property type="evidence" value="ECO:0007669"/>
    <property type="project" value="TreeGrafter"/>
</dbReference>
<dbReference type="PRINTS" id="PR01041">
    <property type="entry name" value="TRNASYNTHMET"/>
</dbReference>